<sequence>MCQQGLAEAPPF</sequence>
<evidence type="ECO:0000313" key="2">
    <source>
        <dbReference type="Proteomes" id="UP000192247"/>
    </source>
</evidence>
<dbReference type="InParanoid" id="A0A1V9XAC9"/>
<protein>
    <submittedName>
        <fullName evidence="1">Uncharacterized protein</fullName>
    </submittedName>
</protein>
<dbReference type="EMBL" id="MNPL01017807">
    <property type="protein sequence ID" value="OQR70351.1"/>
    <property type="molecule type" value="Genomic_DNA"/>
</dbReference>
<dbReference type="Proteomes" id="UP000192247">
    <property type="component" value="Unassembled WGS sequence"/>
</dbReference>
<accession>A0A1V9XAC9</accession>
<keyword evidence="2" id="KW-1185">Reference proteome</keyword>
<comment type="caution">
    <text evidence="1">The sequence shown here is derived from an EMBL/GenBank/DDBJ whole genome shotgun (WGS) entry which is preliminary data.</text>
</comment>
<name>A0A1V9XAC9_9ACAR</name>
<reference evidence="1 2" key="1">
    <citation type="journal article" date="2017" name="Gigascience">
        <title>Draft genome of the honey bee ectoparasitic mite, Tropilaelaps mercedesae, is shaped by the parasitic life history.</title>
        <authorList>
            <person name="Dong X."/>
            <person name="Armstrong S.D."/>
            <person name="Xia D."/>
            <person name="Makepeace B.L."/>
            <person name="Darby A.C."/>
            <person name="Kadowaki T."/>
        </authorList>
    </citation>
    <scope>NUCLEOTIDE SEQUENCE [LARGE SCALE GENOMIC DNA]</scope>
    <source>
        <strain evidence="1">Wuxi-XJTLU</strain>
    </source>
</reference>
<evidence type="ECO:0000313" key="1">
    <source>
        <dbReference type="EMBL" id="OQR70351.1"/>
    </source>
</evidence>
<proteinExistence type="predicted"/>
<gene>
    <name evidence="1" type="ORF">BIW11_04180</name>
</gene>
<organism evidence="1 2">
    <name type="scientific">Tropilaelaps mercedesae</name>
    <dbReference type="NCBI Taxonomy" id="418985"/>
    <lineage>
        <taxon>Eukaryota</taxon>
        <taxon>Metazoa</taxon>
        <taxon>Ecdysozoa</taxon>
        <taxon>Arthropoda</taxon>
        <taxon>Chelicerata</taxon>
        <taxon>Arachnida</taxon>
        <taxon>Acari</taxon>
        <taxon>Parasitiformes</taxon>
        <taxon>Mesostigmata</taxon>
        <taxon>Gamasina</taxon>
        <taxon>Dermanyssoidea</taxon>
        <taxon>Laelapidae</taxon>
        <taxon>Tropilaelaps</taxon>
    </lineage>
</organism>